<keyword evidence="6" id="KW-1185">Reference proteome</keyword>
<keyword evidence="3" id="KW-0808">Transferase</keyword>
<reference evidence="5 6" key="1">
    <citation type="submission" date="2024-02" db="EMBL/GenBank/DDBJ databases">
        <title>Discinaceae phylogenomics.</title>
        <authorList>
            <person name="Dirks A.C."/>
            <person name="James T.Y."/>
        </authorList>
    </citation>
    <scope>NUCLEOTIDE SEQUENCE [LARGE SCALE GENOMIC DNA]</scope>
    <source>
        <strain evidence="5 6">ACD0624</strain>
    </source>
</reference>
<proteinExistence type="inferred from homology"/>
<keyword evidence="2" id="KW-0489">Methyltransferase</keyword>
<dbReference type="PANTHER" id="PTHR12176:SF80">
    <property type="entry name" value="EEF1A LYSINE METHYLTRANSFERASE 4"/>
    <property type="match status" value="1"/>
</dbReference>
<dbReference type="Pfam" id="PF13649">
    <property type="entry name" value="Methyltransf_25"/>
    <property type="match status" value="1"/>
</dbReference>
<dbReference type="InterPro" id="IPR041698">
    <property type="entry name" value="Methyltransf_25"/>
</dbReference>
<dbReference type="Gene3D" id="3.40.50.150">
    <property type="entry name" value="Vaccinia Virus protein VP39"/>
    <property type="match status" value="1"/>
</dbReference>
<dbReference type="EMBL" id="JBBBZM010000006">
    <property type="protein sequence ID" value="KAL0640024.1"/>
    <property type="molecule type" value="Genomic_DNA"/>
</dbReference>
<organism evidence="5 6">
    <name type="scientific">Discina gigas</name>
    <dbReference type="NCBI Taxonomy" id="1032678"/>
    <lineage>
        <taxon>Eukaryota</taxon>
        <taxon>Fungi</taxon>
        <taxon>Dikarya</taxon>
        <taxon>Ascomycota</taxon>
        <taxon>Pezizomycotina</taxon>
        <taxon>Pezizomycetes</taxon>
        <taxon>Pezizales</taxon>
        <taxon>Discinaceae</taxon>
        <taxon>Discina</taxon>
    </lineage>
</organism>
<name>A0ABR3GVP6_9PEZI</name>
<dbReference type="PANTHER" id="PTHR12176">
    <property type="entry name" value="SAM-DEPENDENT METHYLTRANSFERASE SUPERFAMILY PROTEIN"/>
    <property type="match status" value="1"/>
</dbReference>
<dbReference type="InterPro" id="IPR029063">
    <property type="entry name" value="SAM-dependent_MTases_sf"/>
</dbReference>
<gene>
    <name evidence="5" type="ORF">Q9L58_000852</name>
</gene>
<evidence type="ECO:0000256" key="2">
    <source>
        <dbReference type="ARBA" id="ARBA00022603"/>
    </source>
</evidence>
<comment type="caution">
    <text evidence="5">The sequence shown here is derived from an EMBL/GenBank/DDBJ whole genome shotgun (WGS) entry which is preliminary data.</text>
</comment>
<dbReference type="Proteomes" id="UP001447188">
    <property type="component" value="Unassembled WGS sequence"/>
</dbReference>
<sequence length="132" mass="15626">MSKVEQERLALSEYWDEKYTAEGSDKPFDWFRDFHSLNQFLEKHMSDKDARLIHLGCGNSTLSNSLYKEGYKNQFNIDFSEVIIKQMSNKHPEMSWEVMDVRKITYEDSSFDIAIDKVNTWSPDDKARKTNK</sequence>
<evidence type="ECO:0000313" key="5">
    <source>
        <dbReference type="EMBL" id="KAL0640024.1"/>
    </source>
</evidence>
<evidence type="ECO:0000256" key="1">
    <source>
        <dbReference type="ARBA" id="ARBA00008361"/>
    </source>
</evidence>
<feature type="domain" description="Methyltransferase" evidence="4">
    <location>
        <begin position="54"/>
        <end position="117"/>
    </location>
</feature>
<evidence type="ECO:0000313" key="6">
    <source>
        <dbReference type="Proteomes" id="UP001447188"/>
    </source>
</evidence>
<comment type="similarity">
    <text evidence="1">Belongs to the methyltransferase superfamily.</text>
</comment>
<evidence type="ECO:0000256" key="3">
    <source>
        <dbReference type="ARBA" id="ARBA00022679"/>
    </source>
</evidence>
<dbReference type="InterPro" id="IPR051419">
    <property type="entry name" value="Lys/N-term_MeTrsfase_sf"/>
</dbReference>
<accession>A0ABR3GVP6</accession>
<dbReference type="SUPFAM" id="SSF53335">
    <property type="entry name" value="S-adenosyl-L-methionine-dependent methyltransferases"/>
    <property type="match status" value="1"/>
</dbReference>
<protein>
    <recommendedName>
        <fullName evidence="4">Methyltransferase domain-containing protein</fullName>
    </recommendedName>
</protein>
<evidence type="ECO:0000259" key="4">
    <source>
        <dbReference type="Pfam" id="PF13649"/>
    </source>
</evidence>